<evidence type="ECO:0000256" key="1">
    <source>
        <dbReference type="SAM" id="MobiDB-lite"/>
    </source>
</evidence>
<dbReference type="KEGG" id="mrr:Moror_12557"/>
<dbReference type="EMBL" id="AWSO01000068">
    <property type="protein sequence ID" value="ESK95690.1"/>
    <property type="molecule type" value="Genomic_DNA"/>
</dbReference>
<evidence type="ECO:0000313" key="2">
    <source>
        <dbReference type="EMBL" id="ESK95690.1"/>
    </source>
</evidence>
<proteinExistence type="predicted"/>
<feature type="compositionally biased region" description="Low complexity" evidence="1">
    <location>
        <begin position="97"/>
        <end position="109"/>
    </location>
</feature>
<sequence length="300" mass="32640">MGRWSQYDELEYHVPGVGKIIGYDADTGITYYSGGYRSLPWQQSVVVPNRPERKALPEITFSDEEDDDPNDILALDVHPFTESQPRSGPSTGKKKSITVQTTTSQSSASQDDDDDDIPSSPSTLEADDGSLCIISSSSTVRAETEFSTTPSVGPKSSKPPPIRSKTMHLPRPPPPPYSKLDPMPRSPWLRSGDGPHHSQGAPPRRRTPPSQAPNGTSSQLQSNNNNSSESKGATIKRALTLPPLRLPGSTLDLGWSFDDTSQQESTRTSTALHVRPIRSSTLRACRNSNKDLPPLPESDV</sequence>
<organism evidence="2 3">
    <name type="scientific">Moniliophthora roreri (strain MCA 2997)</name>
    <name type="common">Cocoa frosty pod rot fungus</name>
    <name type="synonym">Crinipellis roreri</name>
    <dbReference type="NCBI Taxonomy" id="1381753"/>
    <lineage>
        <taxon>Eukaryota</taxon>
        <taxon>Fungi</taxon>
        <taxon>Dikarya</taxon>
        <taxon>Basidiomycota</taxon>
        <taxon>Agaricomycotina</taxon>
        <taxon>Agaricomycetes</taxon>
        <taxon>Agaricomycetidae</taxon>
        <taxon>Agaricales</taxon>
        <taxon>Marasmiineae</taxon>
        <taxon>Marasmiaceae</taxon>
        <taxon>Moniliophthora</taxon>
    </lineage>
</organism>
<feature type="compositionally biased region" description="Polar residues" evidence="1">
    <location>
        <begin position="258"/>
        <end position="271"/>
    </location>
</feature>
<name>V2XT51_MONRO</name>
<comment type="caution">
    <text evidence="2">The sequence shown here is derived from an EMBL/GenBank/DDBJ whole genome shotgun (WGS) entry which is preliminary data.</text>
</comment>
<accession>V2XT51</accession>
<feature type="region of interest" description="Disordered" evidence="1">
    <location>
        <begin position="50"/>
        <end position="275"/>
    </location>
</feature>
<protein>
    <submittedName>
        <fullName evidence="2">Uncharacterized protein</fullName>
    </submittedName>
</protein>
<feature type="compositionally biased region" description="Low complexity" evidence="1">
    <location>
        <begin position="147"/>
        <end position="156"/>
    </location>
</feature>
<dbReference type="AlphaFoldDB" id="V2XT51"/>
<feature type="compositionally biased region" description="Polar residues" evidence="1">
    <location>
        <begin position="81"/>
        <end position="90"/>
    </location>
</feature>
<keyword evidence="3" id="KW-1185">Reference proteome</keyword>
<evidence type="ECO:0000313" key="3">
    <source>
        <dbReference type="Proteomes" id="UP000017559"/>
    </source>
</evidence>
<feature type="compositionally biased region" description="Acidic residues" evidence="1">
    <location>
        <begin position="61"/>
        <end position="70"/>
    </location>
</feature>
<reference evidence="2 3" key="1">
    <citation type="journal article" date="2014" name="BMC Genomics">
        <title>Genome and secretome analysis of the hemibiotrophic fungal pathogen, Moniliophthora roreri, which causes frosty pod rot disease of cacao: mechanisms of the biotrophic and necrotrophic phases.</title>
        <authorList>
            <person name="Meinhardt L.W."/>
            <person name="Costa G.G.L."/>
            <person name="Thomazella D.P.T."/>
            <person name="Teixeira P.J.P.L."/>
            <person name="Carazzolle M.F."/>
            <person name="Schuster S.C."/>
            <person name="Carlson J.E."/>
            <person name="Guiltinan M.J."/>
            <person name="Mieczkowski P."/>
            <person name="Farmer A."/>
            <person name="Ramaraj T."/>
            <person name="Crozier J."/>
            <person name="Davis R.E."/>
            <person name="Shao J."/>
            <person name="Melnick R.L."/>
            <person name="Pereira G.A.G."/>
            <person name="Bailey B.A."/>
        </authorList>
    </citation>
    <scope>NUCLEOTIDE SEQUENCE [LARGE SCALE GENOMIC DNA]</scope>
    <source>
        <strain evidence="2 3">MCA 2997</strain>
    </source>
</reference>
<feature type="compositionally biased region" description="Low complexity" evidence="1">
    <location>
        <begin position="217"/>
        <end position="230"/>
    </location>
</feature>
<gene>
    <name evidence="2" type="ORF">Moror_12557</name>
</gene>
<dbReference type="OrthoDB" id="2107166at2759"/>
<dbReference type="HOGENOM" id="CLU_927764_0_0_1"/>
<dbReference type="Proteomes" id="UP000017559">
    <property type="component" value="Unassembled WGS sequence"/>
</dbReference>